<dbReference type="PROSITE" id="PS01360">
    <property type="entry name" value="ZF_MYND_1"/>
    <property type="match status" value="1"/>
</dbReference>
<evidence type="ECO:0000313" key="6">
    <source>
        <dbReference type="EMBL" id="KAJ7042452.1"/>
    </source>
</evidence>
<name>A0AAD6TB83_9AGAR</name>
<dbReference type="Proteomes" id="UP001218188">
    <property type="component" value="Unassembled WGS sequence"/>
</dbReference>
<keyword evidence="7" id="KW-1185">Reference proteome</keyword>
<evidence type="ECO:0000259" key="5">
    <source>
        <dbReference type="PROSITE" id="PS50865"/>
    </source>
</evidence>
<proteinExistence type="predicted"/>
<dbReference type="Pfam" id="PF01753">
    <property type="entry name" value="zf-MYND"/>
    <property type="match status" value="1"/>
</dbReference>
<accession>A0AAD6TB83</accession>
<gene>
    <name evidence="6" type="ORF">C8F04DRAFT_78108</name>
</gene>
<sequence>MQVELSITTYGFEGRHVKITMHPVIPPSAMGDGLQPWLVQFIRGLTREVKHSGKWLCSQCGKPARDMQIDMLGWPNAAKFVVYAHQLCENKDGPCDRAAKAESNIWRRSFDFPPNPPNSTRNINPVDQPLSRGCATCQRDPLAAPEVKLKRCGRCKLIRYCSVKCQTDDYPRHKHICKQVDNVEYAKWDIEDRD</sequence>
<dbReference type="GO" id="GO:0008270">
    <property type="term" value="F:zinc ion binding"/>
    <property type="evidence" value="ECO:0007669"/>
    <property type="project" value="UniProtKB-KW"/>
</dbReference>
<evidence type="ECO:0000313" key="7">
    <source>
        <dbReference type="Proteomes" id="UP001218188"/>
    </source>
</evidence>
<dbReference type="EMBL" id="JARJCM010000012">
    <property type="protein sequence ID" value="KAJ7042452.1"/>
    <property type="molecule type" value="Genomic_DNA"/>
</dbReference>
<protein>
    <recommendedName>
        <fullName evidence="5">MYND-type domain-containing protein</fullName>
    </recommendedName>
</protein>
<evidence type="ECO:0000256" key="4">
    <source>
        <dbReference type="PROSITE-ProRule" id="PRU00134"/>
    </source>
</evidence>
<keyword evidence="3" id="KW-0862">Zinc</keyword>
<dbReference type="Gene3D" id="6.10.140.2220">
    <property type="match status" value="1"/>
</dbReference>
<keyword evidence="2 4" id="KW-0863">Zinc-finger</keyword>
<comment type="caution">
    <text evidence="6">The sequence shown here is derived from an EMBL/GenBank/DDBJ whole genome shotgun (WGS) entry which is preliminary data.</text>
</comment>
<reference evidence="6" key="1">
    <citation type="submission" date="2023-03" db="EMBL/GenBank/DDBJ databases">
        <title>Massive genome expansion in bonnet fungi (Mycena s.s.) driven by repeated elements and novel gene families across ecological guilds.</title>
        <authorList>
            <consortium name="Lawrence Berkeley National Laboratory"/>
            <person name="Harder C.B."/>
            <person name="Miyauchi S."/>
            <person name="Viragh M."/>
            <person name="Kuo A."/>
            <person name="Thoen E."/>
            <person name="Andreopoulos B."/>
            <person name="Lu D."/>
            <person name="Skrede I."/>
            <person name="Drula E."/>
            <person name="Henrissat B."/>
            <person name="Morin E."/>
            <person name="Kohler A."/>
            <person name="Barry K."/>
            <person name="LaButti K."/>
            <person name="Morin E."/>
            <person name="Salamov A."/>
            <person name="Lipzen A."/>
            <person name="Mereny Z."/>
            <person name="Hegedus B."/>
            <person name="Baldrian P."/>
            <person name="Stursova M."/>
            <person name="Weitz H."/>
            <person name="Taylor A."/>
            <person name="Grigoriev I.V."/>
            <person name="Nagy L.G."/>
            <person name="Martin F."/>
            <person name="Kauserud H."/>
        </authorList>
    </citation>
    <scope>NUCLEOTIDE SEQUENCE</scope>
    <source>
        <strain evidence="6">CBHHK200</strain>
    </source>
</reference>
<dbReference type="PROSITE" id="PS50865">
    <property type="entry name" value="ZF_MYND_2"/>
    <property type="match status" value="1"/>
</dbReference>
<dbReference type="SUPFAM" id="SSF144232">
    <property type="entry name" value="HIT/MYND zinc finger-like"/>
    <property type="match status" value="1"/>
</dbReference>
<keyword evidence="1" id="KW-0479">Metal-binding</keyword>
<dbReference type="AlphaFoldDB" id="A0AAD6TB83"/>
<organism evidence="6 7">
    <name type="scientific">Mycena alexandri</name>
    <dbReference type="NCBI Taxonomy" id="1745969"/>
    <lineage>
        <taxon>Eukaryota</taxon>
        <taxon>Fungi</taxon>
        <taxon>Dikarya</taxon>
        <taxon>Basidiomycota</taxon>
        <taxon>Agaricomycotina</taxon>
        <taxon>Agaricomycetes</taxon>
        <taxon>Agaricomycetidae</taxon>
        <taxon>Agaricales</taxon>
        <taxon>Marasmiineae</taxon>
        <taxon>Mycenaceae</taxon>
        <taxon>Mycena</taxon>
    </lineage>
</organism>
<dbReference type="InterPro" id="IPR002893">
    <property type="entry name" value="Znf_MYND"/>
</dbReference>
<evidence type="ECO:0000256" key="1">
    <source>
        <dbReference type="ARBA" id="ARBA00022723"/>
    </source>
</evidence>
<evidence type="ECO:0000256" key="2">
    <source>
        <dbReference type="ARBA" id="ARBA00022771"/>
    </source>
</evidence>
<feature type="domain" description="MYND-type" evidence="5">
    <location>
        <begin position="134"/>
        <end position="177"/>
    </location>
</feature>
<evidence type="ECO:0000256" key="3">
    <source>
        <dbReference type="ARBA" id="ARBA00022833"/>
    </source>
</evidence>